<evidence type="ECO:0000256" key="8">
    <source>
        <dbReference type="ARBA" id="ARBA00023224"/>
    </source>
</evidence>
<evidence type="ECO:0000256" key="1">
    <source>
        <dbReference type="ARBA" id="ARBA00004651"/>
    </source>
</evidence>
<dbReference type="PRINTS" id="PR01109">
    <property type="entry name" value="CHEMOKINER4"/>
</dbReference>
<dbReference type="GO" id="GO:0009897">
    <property type="term" value="C:external side of plasma membrane"/>
    <property type="evidence" value="ECO:0007669"/>
    <property type="project" value="TreeGrafter"/>
</dbReference>
<dbReference type="GO" id="GO:0007204">
    <property type="term" value="P:positive regulation of cytosolic calcium ion concentration"/>
    <property type="evidence" value="ECO:0007669"/>
    <property type="project" value="TreeGrafter"/>
</dbReference>
<dbReference type="GO" id="GO:0019957">
    <property type="term" value="F:C-C chemokine binding"/>
    <property type="evidence" value="ECO:0007669"/>
    <property type="project" value="TreeGrafter"/>
</dbReference>
<feature type="compositionally biased region" description="Basic and acidic residues" evidence="10">
    <location>
        <begin position="470"/>
        <end position="479"/>
    </location>
</feature>
<feature type="domain" description="G-protein coupled receptors family 1 profile" evidence="12">
    <location>
        <begin position="970"/>
        <end position="1218"/>
    </location>
</feature>
<dbReference type="PRINTS" id="PR00657">
    <property type="entry name" value="CCCHEMOKINER"/>
</dbReference>
<dbReference type="GO" id="GO:0016493">
    <property type="term" value="F:C-C chemokine receptor activity"/>
    <property type="evidence" value="ECO:0007669"/>
    <property type="project" value="InterPro"/>
</dbReference>
<keyword evidence="3 9" id="KW-0812">Transmembrane</keyword>
<feature type="transmembrane region" description="Helical" evidence="11">
    <location>
        <begin position="579"/>
        <end position="603"/>
    </location>
</feature>
<dbReference type="CDD" id="cd14984">
    <property type="entry name" value="7tmA_Chemokine_R"/>
    <property type="match status" value="1"/>
</dbReference>
<evidence type="ECO:0000256" key="3">
    <source>
        <dbReference type="ARBA" id="ARBA00022692"/>
    </source>
</evidence>
<feature type="domain" description="G-protein coupled receptors family 1 profile" evidence="12">
    <location>
        <begin position="595"/>
        <end position="839"/>
    </location>
</feature>
<dbReference type="FunFam" id="1.20.1070.10:FF:000026">
    <property type="entry name" value="C-C chemokine receptor type 5"/>
    <property type="match status" value="3"/>
</dbReference>
<feature type="non-terminal residue" evidence="13">
    <location>
        <position position="1294"/>
    </location>
</feature>
<keyword evidence="15" id="KW-1185">Reference proteome</keyword>
<comment type="caution">
    <text evidence="13">The sequence shown here is derived from an EMBL/GenBank/DDBJ whole genome shotgun (WGS) entry which is preliminary data.</text>
</comment>
<feature type="transmembrane region" description="Helical" evidence="11">
    <location>
        <begin position="654"/>
        <end position="671"/>
    </location>
</feature>
<dbReference type="GO" id="GO:0006954">
    <property type="term" value="P:inflammatory response"/>
    <property type="evidence" value="ECO:0007669"/>
    <property type="project" value="InterPro"/>
</dbReference>
<feature type="transmembrane region" description="Helical" evidence="11">
    <location>
        <begin position="778"/>
        <end position="799"/>
    </location>
</feature>
<dbReference type="PANTHER" id="PTHR10489:SF608">
    <property type="entry name" value="C-C CHEMOKINE RECEPTOR TYPE 4"/>
    <property type="match status" value="1"/>
</dbReference>
<keyword evidence="4 11" id="KW-1133">Transmembrane helix</keyword>
<feature type="transmembrane region" description="Helical" evidence="11">
    <location>
        <begin position="1026"/>
        <end position="1044"/>
    </location>
</feature>
<feature type="transmembrane region" description="Helical" evidence="11">
    <location>
        <begin position="215"/>
        <end position="235"/>
    </location>
</feature>
<feature type="transmembrane region" description="Helical" evidence="11">
    <location>
        <begin position="1156"/>
        <end position="1178"/>
    </location>
</feature>
<name>A0A835TX73_9PASS</name>
<feature type="transmembrane region" description="Helical" evidence="11">
    <location>
        <begin position="1198"/>
        <end position="1221"/>
    </location>
</feature>
<comment type="subcellular location">
    <subcellularLocation>
        <location evidence="1">Cell membrane</location>
        <topology evidence="1">Multi-pass membrane protein</topology>
    </subcellularLocation>
</comment>
<feature type="region of interest" description="Disordered" evidence="10">
    <location>
        <begin position="456"/>
        <end position="479"/>
    </location>
</feature>
<dbReference type="SMART" id="SM01381">
    <property type="entry name" value="7TM_GPCR_Srsx"/>
    <property type="match status" value="1"/>
</dbReference>
<feature type="transmembrane region" description="Helical" evidence="11">
    <location>
        <begin position="958"/>
        <end position="979"/>
    </location>
</feature>
<keyword evidence="8 9" id="KW-0807">Transducer</keyword>
<reference evidence="14 15" key="2">
    <citation type="journal article" date="2021" name="J. Hered.">
        <title>Feather Gene Expression Elucidates the Developmental Basis of Plumage Iridescence in African Starlings.</title>
        <authorList>
            <person name="Rubenstein D.R."/>
            <person name="Corvelo A."/>
            <person name="MacManes M.D."/>
            <person name="Maia R."/>
            <person name="Narzisi G."/>
            <person name="Rousaki A."/>
            <person name="Vandenabeele P."/>
            <person name="Shawkey M.D."/>
            <person name="Solomon J."/>
        </authorList>
    </citation>
    <scope>NUCLEOTIDE SEQUENCE [LARGE SCALE GENOMIC DNA]</scope>
    <source>
        <strain evidence="14">SS15</strain>
    </source>
</reference>
<feature type="transmembrane region" description="Helical" evidence="11">
    <location>
        <begin position="108"/>
        <end position="128"/>
    </location>
</feature>
<feature type="domain" description="G-protein coupled receptors family 1 profile" evidence="12">
    <location>
        <begin position="120"/>
        <end position="369"/>
    </location>
</feature>
<dbReference type="InterPro" id="IPR000276">
    <property type="entry name" value="GPCR_Rhodpsn"/>
</dbReference>
<dbReference type="InterPro" id="IPR002239">
    <property type="entry name" value="Chemokine_CCR4"/>
</dbReference>
<dbReference type="EMBL" id="JADDUC020000001">
    <property type="protein sequence ID" value="KAI1242899.1"/>
    <property type="molecule type" value="Genomic_DNA"/>
</dbReference>
<feature type="transmembrane region" description="Helical" evidence="11">
    <location>
        <begin position="273"/>
        <end position="294"/>
    </location>
</feature>
<dbReference type="Pfam" id="PF00001">
    <property type="entry name" value="7tm_1"/>
    <property type="match status" value="3"/>
</dbReference>
<dbReference type="PROSITE" id="PS00237">
    <property type="entry name" value="G_PROTEIN_RECEP_F1_1"/>
    <property type="match status" value="3"/>
</dbReference>
<dbReference type="GO" id="GO:0006955">
    <property type="term" value="P:immune response"/>
    <property type="evidence" value="ECO:0007669"/>
    <property type="project" value="InterPro"/>
</dbReference>
<feature type="transmembrane region" description="Helical" evidence="11">
    <location>
        <begin position="692"/>
        <end position="712"/>
    </location>
</feature>
<dbReference type="PROSITE" id="PS50262">
    <property type="entry name" value="G_PROTEIN_RECEP_F1_2"/>
    <property type="match status" value="3"/>
</dbReference>
<feature type="transmembrane region" description="Helical" evidence="11">
    <location>
        <begin position="180"/>
        <end position="203"/>
    </location>
</feature>
<evidence type="ECO:0000313" key="13">
    <source>
        <dbReference type="EMBL" id="KAG0121560.1"/>
    </source>
</evidence>
<dbReference type="PRINTS" id="PR00237">
    <property type="entry name" value="GPCRRHODOPSN"/>
</dbReference>
<dbReference type="InterPro" id="IPR017452">
    <property type="entry name" value="GPCR_Rhodpsn_7TM"/>
</dbReference>
<evidence type="ECO:0000256" key="9">
    <source>
        <dbReference type="RuleBase" id="RU000688"/>
    </source>
</evidence>
<feature type="transmembrane region" description="Helical" evidence="11">
    <location>
        <begin position="140"/>
        <end position="160"/>
    </location>
</feature>
<evidence type="ECO:0000256" key="6">
    <source>
        <dbReference type="ARBA" id="ARBA00023136"/>
    </source>
</evidence>
<gene>
    <name evidence="14" type="ORF">IHE44_0000457</name>
    <name evidence="13" type="ORF">IHE44_010728</name>
</gene>
<dbReference type="Gene3D" id="1.20.1070.10">
    <property type="entry name" value="Rhodopsin 7-helix transmembrane proteins"/>
    <property type="match status" value="3"/>
</dbReference>
<evidence type="ECO:0000256" key="2">
    <source>
        <dbReference type="ARBA" id="ARBA00022475"/>
    </source>
</evidence>
<sequence length="1294" mass="146931">NRVVNAILNLRKGSGDQASTLPASDAVDRSHRGKAILGLHTATTQCWIMEQNLIYLLGSGGSDDILVRYTSPTPNSSAAYEYAFDYSELYIICHPESIPAFASTLFPLLYSILFVVGLVGNALVVWILTVFMKIKTMTDVYLLNLTLSDLLLVFSLPFLVQYSIVSQWTFGNALCKIISSVYFIGFYSNVFFITIMSIDRYLAIVHSLHVQGIRTTAIGFFTSLVVWAVAILASIPDLLFFQEVNDNNQIICLRHYPDGNNFWKTFSNFEVNILGWLIPVIVLIFCYHSILKNLQKCHTKNKYKAIKLVFIVVIVFFLSWTPVNIVLFLDSLRNMSIIDDCQTHQSLDLAMELTEALSFVHCCLNPVIYAFVGEKFKKHLHDAFKKSACFLLNCKGYKAFSGRSLDKHSSLHTKSSQLSSVGTVFLLKTPIVIYIPGAHICTKICQVGSAAGQHGRNKDANVAGMQKHPHPADRKDENFGDIKKKDAQQGPVQSRLWVITALCSVPVKFWAAQEEEVDDHLQENPVARRMVRMGLLALVREKASKFSMTEAYAETTAEYAYDEHAFSCNKTDIQEFGKIFLPIFYIVVFALGLTGNLMVVFAIVKGNKKSITDIYLLNLAVSDLLFVISLPFWASNTVRGWTLGTIACTAVSSLYYIGFFGGMFFITVISIDRYLAIVRATYSLKSRTVRHGFLVTCGVWAVAVLVSVPHFVFSQLVENDCTAVFPEKLENIWPVFCNVELNTIGFFIPVCIIFYCYCGIIKTLLSCKNQKKARAIKLILIVVVVFFLFWSPYNVLIFLDTLNHYELFTNCNQIKSLDYAMHLTETIAFSHCCLNPLIYAFAGEKFRKYLYHVCLKYCPFPCFCGPCSHYQVPHSVSYAESVVNSNITLNTSDQDASVLTMKGQPLRRTGGKSMSSSSTESLEVELSTFYDYYDTYYDAPKLCSKEGVRRFAASFLPVLYSLVFLVGLTGNILVIVVLLKYKRLKSMTDVYLLNLAISDLLFVLSLPFWSYFSVDQWVFGTPWCKIISWIYLVGFYSGIFFIMLMSIDRYLAIVRAVFSLKARTAFHGLITSLVVWLVALLASVPELVFRESFNEHNYTTCKPIFPGNFTTWKLFSTLEVNILGLLIPFIIMTFCYSMIIKTLVHCRNDKKNKAVKMIFAVMIVFFFFWTPYNIVIFLQLLEFMGVIKDCQVSRSLDYAFQVTEILGLFHCCLNPVIYFFMGEKFKKYLKMLFKNWQLPGYFCKWCGVHITYHTESTSSFHTQSTGDQDDCFRNNEVGEEEGEDVQEQCFIGLD</sequence>
<accession>A0A835TX73</accession>
<dbReference type="Proteomes" id="UP000618051">
    <property type="component" value="Unassembled WGS sequence"/>
</dbReference>
<feature type="transmembrane region" description="Helical" evidence="11">
    <location>
        <begin position="1065"/>
        <end position="1084"/>
    </location>
</feature>
<dbReference type="GO" id="GO:0019722">
    <property type="term" value="P:calcium-mediated signaling"/>
    <property type="evidence" value="ECO:0007669"/>
    <property type="project" value="TreeGrafter"/>
</dbReference>
<protein>
    <submittedName>
        <fullName evidence="13">C-C chemokine receptor type 4</fullName>
    </submittedName>
</protein>
<keyword evidence="7 9" id="KW-0675">Receptor</keyword>
<evidence type="ECO:0000256" key="4">
    <source>
        <dbReference type="ARBA" id="ARBA00022989"/>
    </source>
</evidence>
<dbReference type="SUPFAM" id="SSF81321">
    <property type="entry name" value="Family A G protein-coupled receptor-like"/>
    <property type="match status" value="3"/>
</dbReference>
<dbReference type="EMBL" id="JADDUC010000047">
    <property type="protein sequence ID" value="KAG0121560.1"/>
    <property type="molecule type" value="Genomic_DNA"/>
</dbReference>
<reference evidence="14" key="3">
    <citation type="submission" date="2022-01" db="EMBL/GenBank/DDBJ databases">
        <authorList>
            <person name="Rubenstein D.R."/>
        </authorList>
    </citation>
    <scope>NUCLEOTIDE SEQUENCE</scope>
    <source>
        <strain evidence="14">SS15</strain>
        <tissue evidence="14">Liver</tissue>
    </source>
</reference>
<organism evidence="13">
    <name type="scientific">Lamprotornis superbus</name>
    <dbReference type="NCBI Taxonomy" id="245042"/>
    <lineage>
        <taxon>Eukaryota</taxon>
        <taxon>Metazoa</taxon>
        <taxon>Chordata</taxon>
        <taxon>Craniata</taxon>
        <taxon>Vertebrata</taxon>
        <taxon>Euteleostomi</taxon>
        <taxon>Archelosauria</taxon>
        <taxon>Archosauria</taxon>
        <taxon>Dinosauria</taxon>
        <taxon>Saurischia</taxon>
        <taxon>Theropoda</taxon>
        <taxon>Coelurosauria</taxon>
        <taxon>Aves</taxon>
        <taxon>Neognathae</taxon>
        <taxon>Neoaves</taxon>
        <taxon>Telluraves</taxon>
        <taxon>Australaves</taxon>
        <taxon>Passeriformes</taxon>
        <taxon>Sturnidae</taxon>
        <taxon>Lamprotornis</taxon>
    </lineage>
</organism>
<evidence type="ECO:0000313" key="15">
    <source>
        <dbReference type="Proteomes" id="UP000618051"/>
    </source>
</evidence>
<dbReference type="GO" id="GO:0060326">
    <property type="term" value="P:cell chemotaxis"/>
    <property type="evidence" value="ECO:0007669"/>
    <property type="project" value="TreeGrafter"/>
</dbReference>
<comment type="similarity">
    <text evidence="9">Belongs to the G-protein coupled receptor 1 family.</text>
</comment>
<evidence type="ECO:0000313" key="14">
    <source>
        <dbReference type="EMBL" id="KAI1242899.1"/>
    </source>
</evidence>
<dbReference type="InterPro" id="IPR000355">
    <property type="entry name" value="Chemokine_rcpt"/>
</dbReference>
<evidence type="ECO:0000259" key="12">
    <source>
        <dbReference type="PROSITE" id="PS50262"/>
    </source>
</evidence>
<reference evidence="13" key="1">
    <citation type="submission" date="2020-10" db="EMBL/GenBank/DDBJ databases">
        <title>Feather gene expression reveals the developmental basis of iridescence in African starlings.</title>
        <authorList>
            <person name="Rubenstein D.R."/>
        </authorList>
    </citation>
    <scope>NUCLEOTIDE SEQUENCE</scope>
    <source>
        <strain evidence="13">SS15</strain>
        <tissue evidence="13">Liver</tissue>
    </source>
</reference>
<feature type="transmembrane region" description="Helical" evidence="11">
    <location>
        <begin position="991"/>
        <end position="1014"/>
    </location>
</feature>
<evidence type="ECO:0000256" key="5">
    <source>
        <dbReference type="ARBA" id="ARBA00023040"/>
    </source>
</evidence>
<dbReference type="CDD" id="cd15186">
    <property type="entry name" value="7tmA_CX3CR1"/>
    <property type="match status" value="1"/>
</dbReference>
<feature type="transmembrane region" description="Helical" evidence="11">
    <location>
        <begin position="615"/>
        <end position="634"/>
    </location>
</feature>
<keyword evidence="5 9" id="KW-0297">G-protein coupled receptor</keyword>
<dbReference type="InterPro" id="IPR050119">
    <property type="entry name" value="CCR1-9-like"/>
</dbReference>
<evidence type="ECO:0000256" key="7">
    <source>
        <dbReference type="ARBA" id="ARBA00023170"/>
    </source>
</evidence>
<evidence type="ECO:0000256" key="11">
    <source>
        <dbReference type="SAM" id="Phobius"/>
    </source>
</evidence>
<feature type="transmembrane region" description="Helical" evidence="11">
    <location>
        <begin position="732"/>
        <end position="757"/>
    </location>
</feature>
<feature type="transmembrane region" description="Helical" evidence="11">
    <location>
        <begin position="306"/>
        <end position="329"/>
    </location>
</feature>
<dbReference type="OrthoDB" id="5981253at2759"/>
<proteinExistence type="inferred from homology"/>
<keyword evidence="6 11" id="KW-0472">Membrane</keyword>
<keyword evidence="2" id="KW-1003">Cell membrane</keyword>
<feature type="non-terminal residue" evidence="13">
    <location>
        <position position="1"/>
    </location>
</feature>
<dbReference type="PANTHER" id="PTHR10489">
    <property type="entry name" value="CELL ADHESION MOLECULE"/>
    <property type="match status" value="1"/>
</dbReference>
<feature type="transmembrane region" description="Helical" evidence="11">
    <location>
        <begin position="1122"/>
        <end position="1144"/>
    </location>
</feature>
<evidence type="ECO:0000256" key="10">
    <source>
        <dbReference type="SAM" id="MobiDB-lite"/>
    </source>
</evidence>